<feature type="transmembrane region" description="Helical" evidence="13">
    <location>
        <begin position="99"/>
        <end position="117"/>
    </location>
</feature>
<protein>
    <submittedName>
        <fullName evidence="15">Cytochrome b</fullName>
    </submittedName>
</protein>
<keyword evidence="6 13" id="KW-0812">Transmembrane</keyword>
<feature type="transmembrane region" description="Helical" evidence="13">
    <location>
        <begin position="129"/>
        <end position="152"/>
    </location>
</feature>
<evidence type="ECO:0000256" key="6">
    <source>
        <dbReference type="ARBA" id="ARBA00022692"/>
    </source>
</evidence>
<evidence type="ECO:0000256" key="11">
    <source>
        <dbReference type="ARBA" id="ARBA00023136"/>
    </source>
</evidence>
<keyword evidence="5" id="KW-0349">Heme</keyword>
<evidence type="ECO:0000256" key="7">
    <source>
        <dbReference type="ARBA" id="ARBA00022723"/>
    </source>
</evidence>
<feature type="transmembrane region" description="Helical" evidence="13">
    <location>
        <begin position="12"/>
        <end position="30"/>
    </location>
</feature>
<evidence type="ECO:0000256" key="8">
    <source>
        <dbReference type="ARBA" id="ARBA00022982"/>
    </source>
</evidence>
<dbReference type="InterPro" id="IPR016174">
    <property type="entry name" value="Di-haem_cyt_TM"/>
</dbReference>
<keyword evidence="11 13" id="KW-0472">Membrane</keyword>
<name>A0ABW3TI48_9RHOB</name>
<dbReference type="InterPro" id="IPR011577">
    <property type="entry name" value="Cyt_b561_bac/Ni-Hgenase"/>
</dbReference>
<evidence type="ECO:0000256" key="13">
    <source>
        <dbReference type="SAM" id="Phobius"/>
    </source>
</evidence>
<comment type="subcellular location">
    <subcellularLocation>
        <location evidence="2">Cell membrane</location>
        <topology evidence="2">Multi-pass membrane protein</topology>
    </subcellularLocation>
</comment>
<reference evidence="16" key="1">
    <citation type="journal article" date="2019" name="Int. J. Syst. Evol. Microbiol.">
        <title>The Global Catalogue of Microorganisms (GCM) 10K type strain sequencing project: providing services to taxonomists for standard genome sequencing and annotation.</title>
        <authorList>
            <consortium name="The Broad Institute Genomics Platform"/>
            <consortium name="The Broad Institute Genome Sequencing Center for Infectious Disease"/>
            <person name="Wu L."/>
            <person name="Ma J."/>
        </authorList>
    </citation>
    <scope>NUCLEOTIDE SEQUENCE [LARGE SCALE GENOMIC DNA]</scope>
    <source>
        <strain evidence="16">CCUG 55328</strain>
    </source>
</reference>
<evidence type="ECO:0000256" key="5">
    <source>
        <dbReference type="ARBA" id="ARBA00022617"/>
    </source>
</evidence>
<evidence type="ECO:0000256" key="1">
    <source>
        <dbReference type="ARBA" id="ARBA00001970"/>
    </source>
</evidence>
<accession>A0ABW3TI48</accession>
<keyword evidence="9 13" id="KW-1133">Transmembrane helix</keyword>
<dbReference type="EMBL" id="JBHTKR010000007">
    <property type="protein sequence ID" value="MFD1196345.1"/>
    <property type="molecule type" value="Genomic_DNA"/>
</dbReference>
<dbReference type="PANTHER" id="PTHR30529">
    <property type="entry name" value="CYTOCHROME B561"/>
    <property type="match status" value="1"/>
</dbReference>
<comment type="similarity">
    <text evidence="12">Belongs to the cytochrome b561 family.</text>
</comment>
<dbReference type="SUPFAM" id="SSF81342">
    <property type="entry name" value="Transmembrane di-heme cytochromes"/>
    <property type="match status" value="1"/>
</dbReference>
<keyword evidence="7" id="KW-0479">Metal-binding</keyword>
<evidence type="ECO:0000313" key="15">
    <source>
        <dbReference type="EMBL" id="MFD1196345.1"/>
    </source>
</evidence>
<evidence type="ECO:0000313" key="16">
    <source>
        <dbReference type="Proteomes" id="UP001597151"/>
    </source>
</evidence>
<evidence type="ECO:0000256" key="12">
    <source>
        <dbReference type="ARBA" id="ARBA00037975"/>
    </source>
</evidence>
<dbReference type="InterPro" id="IPR052168">
    <property type="entry name" value="Cytochrome_b561_oxidase"/>
</dbReference>
<dbReference type="Proteomes" id="UP001597151">
    <property type="component" value="Unassembled WGS sequence"/>
</dbReference>
<evidence type="ECO:0000256" key="4">
    <source>
        <dbReference type="ARBA" id="ARBA00022475"/>
    </source>
</evidence>
<keyword evidence="3" id="KW-0813">Transport</keyword>
<dbReference type="RefSeq" id="WP_380794268.1">
    <property type="nucleotide sequence ID" value="NZ_JBHTKR010000007.1"/>
</dbReference>
<evidence type="ECO:0000256" key="2">
    <source>
        <dbReference type="ARBA" id="ARBA00004651"/>
    </source>
</evidence>
<evidence type="ECO:0000259" key="14">
    <source>
        <dbReference type="Pfam" id="PF01292"/>
    </source>
</evidence>
<keyword evidence="10" id="KW-0408">Iron</keyword>
<keyword evidence="16" id="KW-1185">Reference proteome</keyword>
<feature type="domain" description="Cytochrome b561 bacterial/Ni-hydrogenase" evidence="14">
    <location>
        <begin position="9"/>
        <end position="162"/>
    </location>
</feature>
<comment type="caution">
    <text evidence="15">The sequence shown here is derived from an EMBL/GenBank/DDBJ whole genome shotgun (WGS) entry which is preliminary data.</text>
</comment>
<evidence type="ECO:0000256" key="10">
    <source>
        <dbReference type="ARBA" id="ARBA00023004"/>
    </source>
</evidence>
<sequence length="166" mass="18449">MSTSSPRAYSRLQIRLHWLIFGLLVLQYLLHEPITEAFDMIENGLVPAFNPLVASHVFGGFLIFVLTATRLYVRAGRGVPPLPDTDPPLQRIAAHVTHYSLYALLIALPISGAVAWYRANEAAAEAHGVMRLILLGLVALHVVAALYHQFVLKDGLMRRMRKGETI</sequence>
<evidence type="ECO:0000256" key="9">
    <source>
        <dbReference type="ARBA" id="ARBA00022989"/>
    </source>
</evidence>
<gene>
    <name evidence="15" type="ORF">ACFQ3C_16865</name>
</gene>
<dbReference type="Pfam" id="PF01292">
    <property type="entry name" value="Ni_hydr_CYTB"/>
    <property type="match status" value="1"/>
</dbReference>
<dbReference type="PANTHER" id="PTHR30529:SF1">
    <property type="entry name" value="CYTOCHROME B561 HOMOLOG 2"/>
    <property type="match status" value="1"/>
</dbReference>
<feature type="transmembrane region" description="Helical" evidence="13">
    <location>
        <begin position="53"/>
        <end position="73"/>
    </location>
</feature>
<proteinExistence type="inferred from homology"/>
<keyword evidence="4" id="KW-1003">Cell membrane</keyword>
<comment type="cofactor">
    <cofactor evidence="1">
        <name>heme b</name>
        <dbReference type="ChEBI" id="CHEBI:60344"/>
    </cofactor>
</comment>
<keyword evidence="8" id="KW-0249">Electron transport</keyword>
<evidence type="ECO:0000256" key="3">
    <source>
        <dbReference type="ARBA" id="ARBA00022448"/>
    </source>
</evidence>
<organism evidence="15 16">
    <name type="scientific">Seohaeicola saemankumensis</name>
    <dbReference type="NCBI Taxonomy" id="481181"/>
    <lineage>
        <taxon>Bacteria</taxon>
        <taxon>Pseudomonadati</taxon>
        <taxon>Pseudomonadota</taxon>
        <taxon>Alphaproteobacteria</taxon>
        <taxon>Rhodobacterales</taxon>
        <taxon>Roseobacteraceae</taxon>
        <taxon>Seohaeicola</taxon>
    </lineage>
</organism>